<keyword evidence="4 6" id="KW-0808">Transferase</keyword>
<dbReference type="OrthoDB" id="9802328at2"/>
<dbReference type="InterPro" id="IPR015424">
    <property type="entry name" value="PyrdxlP-dep_Trfase"/>
</dbReference>
<feature type="domain" description="Aminotransferase class I/classII large" evidence="7">
    <location>
        <begin position="32"/>
        <end position="389"/>
    </location>
</feature>
<dbReference type="FunFam" id="3.40.640.10:FF:000033">
    <property type="entry name" value="Aspartate aminotransferase"/>
    <property type="match status" value="1"/>
</dbReference>
<dbReference type="GO" id="GO:0030170">
    <property type="term" value="F:pyridoxal phosphate binding"/>
    <property type="evidence" value="ECO:0007669"/>
    <property type="project" value="InterPro"/>
</dbReference>
<dbReference type="Pfam" id="PF00155">
    <property type="entry name" value="Aminotran_1_2"/>
    <property type="match status" value="1"/>
</dbReference>
<evidence type="ECO:0000256" key="2">
    <source>
        <dbReference type="ARBA" id="ARBA00007441"/>
    </source>
</evidence>
<dbReference type="CDD" id="cd00609">
    <property type="entry name" value="AAT_like"/>
    <property type="match status" value="1"/>
</dbReference>
<dbReference type="RefSeq" id="WP_090078746.1">
    <property type="nucleotide sequence ID" value="NZ_FOQT01000001.1"/>
</dbReference>
<evidence type="ECO:0000259" key="7">
    <source>
        <dbReference type="Pfam" id="PF00155"/>
    </source>
</evidence>
<dbReference type="SUPFAM" id="SSF53383">
    <property type="entry name" value="PLP-dependent transferases"/>
    <property type="match status" value="1"/>
</dbReference>
<keyword evidence="9" id="KW-1185">Reference proteome</keyword>
<accession>A0A1I3DU77</accession>
<keyword evidence="5" id="KW-0663">Pyridoxal phosphate</keyword>
<dbReference type="PANTHER" id="PTHR46383">
    <property type="entry name" value="ASPARTATE AMINOTRANSFERASE"/>
    <property type="match status" value="1"/>
</dbReference>
<dbReference type="GO" id="GO:0008483">
    <property type="term" value="F:transaminase activity"/>
    <property type="evidence" value="ECO:0007669"/>
    <property type="project" value="UniProtKB-KW"/>
</dbReference>
<protein>
    <recommendedName>
        <fullName evidence="6">Aminotransferase</fullName>
        <ecNumber evidence="6">2.6.1.-</ecNumber>
    </recommendedName>
</protein>
<dbReference type="Gene3D" id="3.40.640.10">
    <property type="entry name" value="Type I PLP-dependent aspartate aminotransferase-like (Major domain)"/>
    <property type="match status" value="1"/>
</dbReference>
<dbReference type="STRING" id="1125876.SAMN05443292_0699"/>
<dbReference type="GO" id="GO:0006520">
    <property type="term" value="P:amino acid metabolic process"/>
    <property type="evidence" value="ECO:0007669"/>
    <property type="project" value="InterPro"/>
</dbReference>
<evidence type="ECO:0000256" key="6">
    <source>
        <dbReference type="RuleBase" id="RU000481"/>
    </source>
</evidence>
<evidence type="ECO:0000256" key="1">
    <source>
        <dbReference type="ARBA" id="ARBA00001933"/>
    </source>
</evidence>
<dbReference type="InterPro" id="IPR004838">
    <property type="entry name" value="NHTrfase_class1_PyrdxlP-BS"/>
</dbReference>
<evidence type="ECO:0000313" key="9">
    <source>
        <dbReference type="Proteomes" id="UP000198931"/>
    </source>
</evidence>
<evidence type="ECO:0000256" key="5">
    <source>
        <dbReference type="ARBA" id="ARBA00022898"/>
    </source>
</evidence>
<reference evidence="8 9" key="1">
    <citation type="submission" date="2016-10" db="EMBL/GenBank/DDBJ databases">
        <authorList>
            <person name="de Groot N.N."/>
        </authorList>
    </citation>
    <scope>NUCLEOTIDE SEQUENCE [LARGE SCALE GENOMIC DNA]</scope>
    <source>
        <strain evidence="8 9">DSM 26000</strain>
    </source>
</reference>
<evidence type="ECO:0000256" key="4">
    <source>
        <dbReference type="ARBA" id="ARBA00022679"/>
    </source>
</evidence>
<dbReference type="PANTHER" id="PTHR46383:SF1">
    <property type="entry name" value="ASPARTATE AMINOTRANSFERASE"/>
    <property type="match status" value="1"/>
</dbReference>
<dbReference type="AlphaFoldDB" id="A0A1I3DU77"/>
<proteinExistence type="inferred from homology"/>
<dbReference type="InterPro" id="IPR015422">
    <property type="entry name" value="PyrdxlP-dep_Trfase_small"/>
</dbReference>
<dbReference type="InterPro" id="IPR050596">
    <property type="entry name" value="AspAT/PAT-like"/>
</dbReference>
<keyword evidence="3 6" id="KW-0032">Aminotransferase</keyword>
<dbReference type="PROSITE" id="PS00105">
    <property type="entry name" value="AA_TRANSFER_CLASS_1"/>
    <property type="match status" value="1"/>
</dbReference>
<comment type="cofactor">
    <cofactor evidence="1 6">
        <name>pyridoxal 5'-phosphate</name>
        <dbReference type="ChEBI" id="CHEBI:597326"/>
    </cofactor>
</comment>
<dbReference type="EC" id="2.6.1.-" evidence="6"/>
<dbReference type="Gene3D" id="3.90.1150.10">
    <property type="entry name" value="Aspartate Aminotransferase, domain 1"/>
    <property type="match status" value="1"/>
</dbReference>
<dbReference type="InterPro" id="IPR015421">
    <property type="entry name" value="PyrdxlP-dep_Trfase_major"/>
</dbReference>
<organism evidence="8 9">
    <name type="scientific">Halpernia frigidisoli</name>
    <dbReference type="NCBI Taxonomy" id="1125876"/>
    <lineage>
        <taxon>Bacteria</taxon>
        <taxon>Pseudomonadati</taxon>
        <taxon>Bacteroidota</taxon>
        <taxon>Flavobacteriia</taxon>
        <taxon>Flavobacteriales</taxon>
        <taxon>Weeksellaceae</taxon>
        <taxon>Chryseobacterium group</taxon>
        <taxon>Halpernia</taxon>
    </lineage>
</organism>
<evidence type="ECO:0000313" key="8">
    <source>
        <dbReference type="EMBL" id="SFH90051.1"/>
    </source>
</evidence>
<comment type="similarity">
    <text evidence="2 6">Belongs to the class-I pyridoxal-phosphate-dependent aminotransferase family.</text>
</comment>
<name>A0A1I3DU77_9FLAO</name>
<dbReference type="InterPro" id="IPR004839">
    <property type="entry name" value="Aminotransferase_I/II_large"/>
</dbReference>
<sequence length="399" mass="44894">MNLLSDRLNRLSFSQTFVMSNKAREMKAKGLDVISLTLGEPDFDVPENVKQAAFTAINENYSHYSPVPGFMELREAVSFKLKRDNNLDFKPSQICVSNGAKQSIINVLAALLNVGDEVILPTPYWVSYDEMVKMMDGTSVFIKTDYTTDFKMTAEQLEAAITPKTKALLYSSPCNPSGSYYTYEELKSLAKVIEKYPHVTVISDEIYEFINYETKHVSIAQFDEIKNQVAVINGMSKAYAMTGWRIGYSACPEWLAKGCEKIQGQMTSGANTVAQRASITALETDPSEYHFMIEAFQKRRDLTFDLLKDIKGFKLFLPKSAFYFFPDISYYIGKTLDGVKINDSDDFSMFLLEKANVATVGGVSFGSPECMRISYASSEEILKEAMKRIKECLENAVES</sequence>
<dbReference type="Proteomes" id="UP000198931">
    <property type="component" value="Unassembled WGS sequence"/>
</dbReference>
<gene>
    <name evidence="8" type="ORF">SAMN05443292_0699</name>
</gene>
<evidence type="ECO:0000256" key="3">
    <source>
        <dbReference type="ARBA" id="ARBA00022576"/>
    </source>
</evidence>
<dbReference type="EMBL" id="FOQT01000001">
    <property type="protein sequence ID" value="SFH90051.1"/>
    <property type="molecule type" value="Genomic_DNA"/>
</dbReference>